<organism evidence="3 4">
    <name type="scientific">Tupaiid herpesvirus 1 (strain 1)</name>
    <name type="common">TuHV-1</name>
    <name type="synonym">Herpesvirus tupaia (strain 1)</name>
    <dbReference type="NCBI Taxonomy" id="10397"/>
    <lineage>
        <taxon>Viruses</taxon>
        <taxon>Duplodnaviria</taxon>
        <taxon>Heunggongvirae</taxon>
        <taxon>Peploviricota</taxon>
        <taxon>Herviviricetes</taxon>
        <taxon>Herpesvirales</taxon>
        <taxon>Orthoherpesviridae</taxon>
        <taxon>Betaherpesvirinae</taxon>
        <taxon>Quwivirus</taxon>
        <taxon>Quwivirus tupaiidbeta1</taxon>
    </lineage>
</organism>
<evidence type="ECO:0000313" key="3">
    <source>
        <dbReference type="EMBL" id="AAK57172.1"/>
    </source>
</evidence>
<evidence type="ECO:0000313" key="4">
    <source>
        <dbReference type="Proteomes" id="UP000137095"/>
    </source>
</evidence>
<organismHost>
    <name type="scientific">Tupaia belangeri</name>
    <name type="common">Common tree shrew</name>
    <name type="synonym">Tupaia glis belangeri</name>
    <dbReference type="NCBI Taxonomy" id="37347"/>
</organismHost>
<dbReference type="InterPro" id="IPR007110">
    <property type="entry name" value="Ig-like_dom"/>
</dbReference>
<feature type="domain" description="Ig-like" evidence="2">
    <location>
        <begin position="49"/>
        <end position="134"/>
    </location>
</feature>
<name>Q91TH5_TUHV1</name>
<dbReference type="InterPro" id="IPR036179">
    <property type="entry name" value="Ig-like_dom_sf"/>
</dbReference>
<dbReference type="PROSITE" id="PS50835">
    <property type="entry name" value="IG_LIKE"/>
    <property type="match status" value="1"/>
</dbReference>
<feature type="transmembrane region" description="Helical" evidence="1">
    <location>
        <begin position="148"/>
        <end position="166"/>
    </location>
</feature>
<sequence>MPRAGSGASPTSVWSRLSFVGLTLLFYSARSDDALTDRLQVCQRDDGGVELQCAIANTENLRNISWLRDGALLVTLDPRKPSVTDDGRAEVFRHGNLVVSKLYLPTRNPEGPAETYRCLLRGRKWTVSRTAAVTAHLFPCDLGLRVQTWYAACLVVGATFLLYGVLRQRHPHLDLHGLSLLFLLTRDRVRDDSHQALLPERVPDA</sequence>
<evidence type="ECO:0000256" key="1">
    <source>
        <dbReference type="SAM" id="Phobius"/>
    </source>
</evidence>
<keyword evidence="4" id="KW-1185">Reference proteome</keyword>
<dbReference type="InterPro" id="IPR013783">
    <property type="entry name" value="Ig-like_fold"/>
</dbReference>
<dbReference type="Gene3D" id="2.60.40.10">
    <property type="entry name" value="Immunoglobulins"/>
    <property type="match status" value="1"/>
</dbReference>
<keyword evidence="1" id="KW-1133">Transmembrane helix</keyword>
<dbReference type="EMBL" id="AF281817">
    <property type="protein sequence ID" value="AAK57172.1"/>
    <property type="molecule type" value="Genomic_DNA"/>
</dbReference>
<keyword evidence="1" id="KW-0472">Membrane</keyword>
<dbReference type="SUPFAM" id="SSF48726">
    <property type="entry name" value="Immunoglobulin"/>
    <property type="match status" value="1"/>
</dbReference>
<dbReference type="RefSeq" id="NP_116477.1">
    <property type="nucleotide sequence ID" value="NC_002794.1"/>
</dbReference>
<proteinExistence type="predicted"/>
<protein>
    <submittedName>
        <fullName evidence="3">T121.5</fullName>
    </submittedName>
</protein>
<accession>Q91TH5</accession>
<keyword evidence="1" id="KW-0812">Transmembrane</keyword>
<evidence type="ECO:0000259" key="2">
    <source>
        <dbReference type="PROSITE" id="PS50835"/>
    </source>
</evidence>
<dbReference type="GeneID" id="921181"/>
<dbReference type="Proteomes" id="UP000137095">
    <property type="component" value="Segment"/>
</dbReference>
<reference evidence="3 4" key="1">
    <citation type="journal article" date="2001" name="J. Virol.">
        <title>Analysis and characterization of the complete genome of tupaia (tree shrew) herpesvirus.</title>
        <authorList>
            <person name="Bahr U."/>
            <person name="Darai G."/>
        </authorList>
    </citation>
    <scope>NUCLEOTIDE SEQUENCE [LARGE SCALE GENOMIC DNA]</scope>
    <source>
        <strain evidence="3">2</strain>
    </source>
</reference>
<dbReference type="KEGG" id="vg:921181"/>